<gene>
    <name evidence="1" type="ORF">CWE09_04585</name>
</gene>
<proteinExistence type="predicted"/>
<keyword evidence="2" id="KW-1185">Reference proteome</keyword>
<reference evidence="1 2" key="1">
    <citation type="journal article" date="2011" name="Front. Microbiol.">
        <title>Genomic signatures of strain selection and enhancement in Bacillus atrophaeus var. globigii, a historical biowarfare simulant.</title>
        <authorList>
            <person name="Gibbons H.S."/>
            <person name="Broomall S.M."/>
            <person name="McNew L.A."/>
            <person name="Daligault H."/>
            <person name="Chapman C."/>
            <person name="Bruce D."/>
            <person name="Karavis M."/>
            <person name="Krepps M."/>
            <person name="McGregor P.A."/>
            <person name="Hong C."/>
            <person name="Park K.H."/>
            <person name="Akmal A."/>
            <person name="Feldman A."/>
            <person name="Lin J.S."/>
            <person name="Chang W.E."/>
            <person name="Higgs B.W."/>
            <person name="Demirev P."/>
            <person name="Lindquist J."/>
            <person name="Liem A."/>
            <person name="Fochler E."/>
            <person name="Read T.D."/>
            <person name="Tapia R."/>
            <person name="Johnson S."/>
            <person name="Bishop-Lilly K.A."/>
            <person name="Detter C."/>
            <person name="Han C."/>
            <person name="Sozhamannan S."/>
            <person name="Rosenzweig C.N."/>
            <person name="Skowronski E.W."/>
        </authorList>
    </citation>
    <scope>NUCLEOTIDE SEQUENCE [LARGE SCALE GENOMIC DNA]</scope>
    <source>
        <strain evidence="1 2">MLST1</strain>
    </source>
</reference>
<dbReference type="AlphaFoldDB" id="A0A432W7F9"/>
<dbReference type="OrthoDB" id="8455288at2"/>
<evidence type="ECO:0000313" key="2">
    <source>
        <dbReference type="Proteomes" id="UP000288293"/>
    </source>
</evidence>
<dbReference type="Proteomes" id="UP000288293">
    <property type="component" value="Unassembled WGS sequence"/>
</dbReference>
<dbReference type="Gene3D" id="1.10.238.160">
    <property type="match status" value="1"/>
</dbReference>
<dbReference type="EMBL" id="PIPL01000001">
    <property type="protein sequence ID" value="RUO26008.1"/>
    <property type="molecule type" value="Genomic_DNA"/>
</dbReference>
<dbReference type="InterPro" id="IPR052931">
    <property type="entry name" value="Prophage_regulatory_activator"/>
</dbReference>
<dbReference type="InterPro" id="IPR010260">
    <property type="entry name" value="AlpA"/>
</dbReference>
<evidence type="ECO:0008006" key="3">
    <source>
        <dbReference type="Google" id="ProtNLM"/>
    </source>
</evidence>
<dbReference type="Pfam" id="PF05930">
    <property type="entry name" value="Phage_AlpA"/>
    <property type="match status" value="1"/>
</dbReference>
<organism evidence="1 2">
    <name type="scientific">Aliidiomarina minuta</name>
    <dbReference type="NCBI Taxonomy" id="880057"/>
    <lineage>
        <taxon>Bacteria</taxon>
        <taxon>Pseudomonadati</taxon>
        <taxon>Pseudomonadota</taxon>
        <taxon>Gammaproteobacteria</taxon>
        <taxon>Alteromonadales</taxon>
        <taxon>Idiomarinaceae</taxon>
        <taxon>Aliidiomarina</taxon>
    </lineage>
</organism>
<accession>A0A432W7F9</accession>
<dbReference type="PANTHER" id="PTHR36154">
    <property type="entry name" value="DNA-BINDING TRANSCRIPTIONAL ACTIVATOR ALPA"/>
    <property type="match status" value="1"/>
</dbReference>
<comment type="caution">
    <text evidence="1">The sequence shown here is derived from an EMBL/GenBank/DDBJ whole genome shotgun (WGS) entry which is preliminary data.</text>
</comment>
<sequence>MQFITLKEVLERTALTRTTMYRLMIAGKFPEKVSLGGTAVAWDKYEVEMWMEQRMTERTA</sequence>
<dbReference type="PANTHER" id="PTHR36154:SF1">
    <property type="entry name" value="DNA-BINDING TRANSCRIPTIONAL ACTIVATOR ALPA"/>
    <property type="match status" value="1"/>
</dbReference>
<evidence type="ECO:0000313" key="1">
    <source>
        <dbReference type="EMBL" id="RUO26008.1"/>
    </source>
</evidence>
<name>A0A432W7F9_9GAMM</name>
<protein>
    <recommendedName>
        <fullName evidence="3">Transcriptional regulator</fullName>
    </recommendedName>
</protein>
<dbReference type="RefSeq" id="WP_126802824.1">
    <property type="nucleotide sequence ID" value="NZ_PIPL01000001.1"/>
</dbReference>